<dbReference type="OrthoDB" id="9798192at2"/>
<dbReference type="GO" id="GO:0016052">
    <property type="term" value="P:carbohydrate catabolic process"/>
    <property type="evidence" value="ECO:0007669"/>
    <property type="project" value="TreeGrafter"/>
</dbReference>
<organism evidence="2 3">
    <name type="scientific">Sphingomonas desiccabilis</name>
    <dbReference type="NCBI Taxonomy" id="429134"/>
    <lineage>
        <taxon>Bacteria</taxon>
        <taxon>Pseudomonadati</taxon>
        <taxon>Pseudomonadota</taxon>
        <taxon>Alphaproteobacteria</taxon>
        <taxon>Sphingomonadales</taxon>
        <taxon>Sphingomonadaceae</taxon>
        <taxon>Sphingomonas</taxon>
    </lineage>
</organism>
<accession>A0A4Q2IZJ3</accession>
<dbReference type="Pfam" id="PF01183">
    <property type="entry name" value="Glyco_hydro_25"/>
    <property type="match status" value="1"/>
</dbReference>
<comment type="similarity">
    <text evidence="1">Belongs to the glycosyl hydrolase 25 family.</text>
</comment>
<dbReference type="PROSITE" id="PS51904">
    <property type="entry name" value="GLYCOSYL_HYDROL_F25_2"/>
    <property type="match status" value="1"/>
</dbReference>
<dbReference type="PANTHER" id="PTHR34135">
    <property type="entry name" value="LYSOZYME"/>
    <property type="match status" value="1"/>
</dbReference>
<name>A0A4Q2IZJ3_9SPHN</name>
<protein>
    <submittedName>
        <fullName evidence="2">Glycosyl hydrolase</fullName>
    </submittedName>
</protein>
<gene>
    <name evidence="2" type="ORF">EO081_04600</name>
</gene>
<reference evidence="2 3" key="1">
    <citation type="submission" date="2019-01" db="EMBL/GenBank/DDBJ databases">
        <title>Sphingomonas mucosissima sp. nov. and Sphingomonas desiccabilis sp. nov., from biological soil crusts in the Colorado Plateau, USA.</title>
        <authorList>
            <person name="Zhu D."/>
        </authorList>
    </citation>
    <scope>NUCLEOTIDE SEQUENCE [LARGE SCALE GENOMIC DNA]</scope>
    <source>
        <strain evidence="2 3">CP1D</strain>
    </source>
</reference>
<dbReference type="RefSeq" id="WP_129340720.1">
    <property type="nucleotide sequence ID" value="NZ_JACIDD010000001.1"/>
</dbReference>
<evidence type="ECO:0000313" key="3">
    <source>
        <dbReference type="Proteomes" id="UP000292347"/>
    </source>
</evidence>
<keyword evidence="3" id="KW-1185">Reference proteome</keyword>
<dbReference type="GO" id="GO:0009253">
    <property type="term" value="P:peptidoglycan catabolic process"/>
    <property type="evidence" value="ECO:0007669"/>
    <property type="project" value="InterPro"/>
</dbReference>
<proteinExistence type="inferred from homology"/>
<comment type="caution">
    <text evidence="2">The sequence shown here is derived from an EMBL/GenBank/DDBJ whole genome shotgun (WGS) entry which is preliminary data.</text>
</comment>
<evidence type="ECO:0000256" key="1">
    <source>
        <dbReference type="ARBA" id="ARBA00010646"/>
    </source>
</evidence>
<evidence type="ECO:0000313" key="2">
    <source>
        <dbReference type="EMBL" id="RXZ34938.1"/>
    </source>
</evidence>
<dbReference type="InterPro" id="IPR017853">
    <property type="entry name" value="GH"/>
</dbReference>
<dbReference type="SUPFAM" id="SSF51445">
    <property type="entry name" value="(Trans)glycosidases"/>
    <property type="match status" value="1"/>
</dbReference>
<dbReference type="GO" id="GO:0016998">
    <property type="term" value="P:cell wall macromolecule catabolic process"/>
    <property type="evidence" value="ECO:0007669"/>
    <property type="project" value="InterPro"/>
</dbReference>
<dbReference type="GO" id="GO:0003796">
    <property type="term" value="F:lysozyme activity"/>
    <property type="evidence" value="ECO:0007669"/>
    <property type="project" value="InterPro"/>
</dbReference>
<dbReference type="Gene3D" id="3.20.20.80">
    <property type="entry name" value="Glycosidases"/>
    <property type="match status" value="1"/>
</dbReference>
<dbReference type="EMBL" id="SDPT01000001">
    <property type="protein sequence ID" value="RXZ34938.1"/>
    <property type="molecule type" value="Genomic_DNA"/>
</dbReference>
<dbReference type="InterPro" id="IPR002053">
    <property type="entry name" value="Glyco_hydro_25"/>
</dbReference>
<keyword evidence="2" id="KW-0378">Hydrolase</keyword>
<dbReference type="PANTHER" id="PTHR34135:SF2">
    <property type="entry name" value="LYSOZYME"/>
    <property type="match status" value="1"/>
</dbReference>
<sequence length="224" mass="24975">MRVLKAVLAIAAALCLAGAAGWHYATDWRPSTGEYPVQGIDVSEETGPVDWLTARARGVDFAYVRAIGDGTRRDRLFQSNWAALGEAGIRRGVIHQFSLCRPAEAQADAFVTFVPRAIDALPTVLELELDEGCTRRPERAQVLAGIRRFLEVVEHHTGSPMLLKVSEPFEKAYQVSGAVKRPLWAAQEFFAPLYLARPWRMWQASTIRRIDGVDRPVHWDVVAP</sequence>
<dbReference type="AlphaFoldDB" id="A0A4Q2IZJ3"/>
<dbReference type="Proteomes" id="UP000292347">
    <property type="component" value="Unassembled WGS sequence"/>
</dbReference>